<dbReference type="InterPro" id="IPR001128">
    <property type="entry name" value="Cyt_P450"/>
</dbReference>
<dbReference type="InterPro" id="IPR036396">
    <property type="entry name" value="Cyt_P450_sf"/>
</dbReference>
<dbReference type="OrthoDB" id="1844152at2759"/>
<dbReference type="PANTHER" id="PTHR46206:SF1">
    <property type="entry name" value="P450, PUTATIVE (EUROFUNG)-RELATED"/>
    <property type="match status" value="1"/>
</dbReference>
<evidence type="ECO:0000256" key="11">
    <source>
        <dbReference type="ARBA" id="ARBA00023136"/>
    </source>
</evidence>
<gene>
    <name evidence="13" type="ORF">FLONG3_2213</name>
</gene>
<dbReference type="Pfam" id="PF04479">
    <property type="entry name" value="RTA1"/>
    <property type="match status" value="1"/>
</dbReference>
<feature type="transmembrane region" description="Helical" evidence="12">
    <location>
        <begin position="144"/>
        <end position="166"/>
    </location>
</feature>
<keyword evidence="6" id="KW-0479">Metal-binding</keyword>
<feature type="transmembrane region" description="Helical" evidence="12">
    <location>
        <begin position="23"/>
        <end position="40"/>
    </location>
</feature>
<dbReference type="GO" id="GO:0005506">
    <property type="term" value="F:iron ion binding"/>
    <property type="evidence" value="ECO:0007669"/>
    <property type="project" value="InterPro"/>
</dbReference>
<keyword evidence="11 12" id="KW-0472">Membrane</keyword>
<feature type="transmembrane region" description="Helical" evidence="12">
    <location>
        <begin position="221"/>
        <end position="242"/>
    </location>
</feature>
<dbReference type="STRING" id="694270.A0A395T5I7"/>
<comment type="similarity">
    <text evidence="3">Belongs to the cytochrome P450 family.</text>
</comment>
<evidence type="ECO:0000256" key="6">
    <source>
        <dbReference type="ARBA" id="ARBA00022723"/>
    </source>
</evidence>
<dbReference type="GO" id="GO:0004497">
    <property type="term" value="F:monooxygenase activity"/>
    <property type="evidence" value="ECO:0007669"/>
    <property type="project" value="UniProtKB-KW"/>
</dbReference>
<feature type="transmembrane region" description="Helical" evidence="12">
    <location>
        <begin position="257"/>
        <end position="277"/>
    </location>
</feature>
<dbReference type="EMBL" id="PXOG01000043">
    <property type="protein sequence ID" value="RGP79659.1"/>
    <property type="molecule type" value="Genomic_DNA"/>
</dbReference>
<evidence type="ECO:0000256" key="12">
    <source>
        <dbReference type="SAM" id="Phobius"/>
    </source>
</evidence>
<name>A0A395T5I7_9HYPO</name>
<evidence type="ECO:0000256" key="8">
    <source>
        <dbReference type="ARBA" id="ARBA00023002"/>
    </source>
</evidence>
<comment type="caution">
    <text evidence="13">The sequence shown here is derived from an EMBL/GenBank/DDBJ whole genome shotgun (WGS) entry which is preliminary data.</text>
</comment>
<dbReference type="CDD" id="cd11041">
    <property type="entry name" value="CYP503A1-like"/>
    <property type="match status" value="1"/>
</dbReference>
<keyword evidence="5 12" id="KW-0812">Transmembrane</keyword>
<keyword evidence="10" id="KW-0503">Monooxygenase</keyword>
<sequence>MSCNPDYENATWAFYRFVPSKEANVVFVVLFAITTFVHVLQLWRTRTWYLIPLVVGGVCMLYLFRIDVEMCANFKGQGEVIGYIGRVLNTNQEPGCWTMGPYIMQSVLILVAPALFAASIYMILGRIIHLTDGEHHSLIRRKWLTKLFVFGDVASFMLQSSGGGLMAVADLNKMGEKIIVGGLFVQLFFFGCFIMVSAVFHIRMLRVPTPNSLQSQVRWQTYLTTLYVTGVLIWVRSLFRVIEFIEGNDGHLMRSEVWVFVFDGMLMLLVLVWMNWFHPGEIGLLIRGEESIRNGLELMKLGGSGRRNSPPAPLGYILASITYTRIIAYSLLFLLISFVVDLVTQPRYPSEIPVLGHDSKKWFSRIRNSFAYFTQHQTWIDQGYEKVFFSLLSNSAARKVSNNEQYGKNGMPFIAPSPISRPPDVILPRSQIPWMMNQPDHILSAADAHDKILHSEYNFLGKELLKDPFAQRVMHKYLARHLSSLVPAVQDEVNSSVKDALETMMKASAEKDANNVDEEGYTKINIWDMWLAIIPRVTNRLLVGEPICRDPVFIQSMVRFTDDVVRNSFLLHAFPQVLHPIIGRLITIPNYLHWRAAARRLLPVIEQRLEDMRRKEAGDPEMKSWTPPEDYITWHVRLAMAEGNTFELDPYVISKRLLPINFAAIHTTVLTGQSWMLDLWSLPASDRALDAIRDELETHKPVEGHWTKQALASLVRLDSSFRESQRLSNFAANLVERQVITPEGLHNPDYGWTLPRGAFVTVNLQGTHHDEDIYKDAMCYRPWRYSNPRENWEKKSAEEKKENEEEGRRIRGLGMVTTSDIHLAFGHGRHACPGRFFVAHELKLIGAALLLDYDIKTITERPKAKWMGATIIPPLDACVEIRLRSANH</sequence>
<protein>
    <submittedName>
        <fullName evidence="13">Cytochrome p450</fullName>
    </submittedName>
</protein>
<comment type="subcellular location">
    <subcellularLocation>
        <location evidence="2">Membrane</location>
        <topology evidence="2">Multi-pass membrane protein</topology>
    </subcellularLocation>
</comment>
<keyword evidence="9" id="KW-0408">Iron</keyword>
<dbReference type="Pfam" id="PF00067">
    <property type="entry name" value="p450"/>
    <property type="match status" value="1"/>
</dbReference>
<feature type="transmembrane region" description="Helical" evidence="12">
    <location>
        <begin position="102"/>
        <end position="124"/>
    </location>
</feature>
<dbReference type="GO" id="GO:0016705">
    <property type="term" value="F:oxidoreductase activity, acting on paired donors, with incorporation or reduction of molecular oxygen"/>
    <property type="evidence" value="ECO:0007669"/>
    <property type="project" value="InterPro"/>
</dbReference>
<dbReference type="InterPro" id="IPR017972">
    <property type="entry name" value="Cyt_P450_CS"/>
</dbReference>
<dbReference type="AlphaFoldDB" id="A0A395T5I7"/>
<evidence type="ECO:0000256" key="10">
    <source>
        <dbReference type="ARBA" id="ARBA00023033"/>
    </source>
</evidence>
<evidence type="ECO:0000313" key="13">
    <source>
        <dbReference type="EMBL" id="RGP79659.1"/>
    </source>
</evidence>
<dbReference type="Proteomes" id="UP000266234">
    <property type="component" value="Unassembled WGS sequence"/>
</dbReference>
<organism evidence="13 14">
    <name type="scientific">Fusarium longipes</name>
    <dbReference type="NCBI Taxonomy" id="694270"/>
    <lineage>
        <taxon>Eukaryota</taxon>
        <taxon>Fungi</taxon>
        <taxon>Dikarya</taxon>
        <taxon>Ascomycota</taxon>
        <taxon>Pezizomycotina</taxon>
        <taxon>Sordariomycetes</taxon>
        <taxon>Hypocreomycetidae</taxon>
        <taxon>Hypocreales</taxon>
        <taxon>Nectriaceae</taxon>
        <taxon>Fusarium</taxon>
    </lineage>
</organism>
<feature type="transmembrane region" description="Helical" evidence="12">
    <location>
        <begin position="47"/>
        <end position="64"/>
    </location>
</feature>
<evidence type="ECO:0000256" key="3">
    <source>
        <dbReference type="ARBA" id="ARBA00010617"/>
    </source>
</evidence>
<dbReference type="SUPFAM" id="SSF48264">
    <property type="entry name" value="Cytochrome P450"/>
    <property type="match status" value="1"/>
</dbReference>
<evidence type="ECO:0000256" key="4">
    <source>
        <dbReference type="ARBA" id="ARBA00022617"/>
    </source>
</evidence>
<accession>A0A395T5I7</accession>
<evidence type="ECO:0000256" key="9">
    <source>
        <dbReference type="ARBA" id="ARBA00023004"/>
    </source>
</evidence>
<dbReference type="InterPro" id="IPR007568">
    <property type="entry name" value="RTA1"/>
</dbReference>
<dbReference type="PANTHER" id="PTHR46206">
    <property type="entry name" value="CYTOCHROME P450"/>
    <property type="match status" value="1"/>
</dbReference>
<feature type="transmembrane region" description="Helical" evidence="12">
    <location>
        <begin position="178"/>
        <end position="200"/>
    </location>
</feature>
<comment type="cofactor">
    <cofactor evidence="1">
        <name>heme</name>
        <dbReference type="ChEBI" id="CHEBI:30413"/>
    </cofactor>
</comment>
<dbReference type="GO" id="GO:0020037">
    <property type="term" value="F:heme binding"/>
    <property type="evidence" value="ECO:0007669"/>
    <property type="project" value="InterPro"/>
</dbReference>
<evidence type="ECO:0000256" key="7">
    <source>
        <dbReference type="ARBA" id="ARBA00022989"/>
    </source>
</evidence>
<keyword evidence="8" id="KW-0560">Oxidoreductase</keyword>
<evidence type="ECO:0000256" key="1">
    <source>
        <dbReference type="ARBA" id="ARBA00001971"/>
    </source>
</evidence>
<keyword evidence="14" id="KW-1185">Reference proteome</keyword>
<evidence type="ECO:0000256" key="2">
    <source>
        <dbReference type="ARBA" id="ARBA00004141"/>
    </source>
</evidence>
<keyword evidence="7 12" id="KW-1133">Transmembrane helix</keyword>
<evidence type="ECO:0000313" key="14">
    <source>
        <dbReference type="Proteomes" id="UP000266234"/>
    </source>
</evidence>
<feature type="transmembrane region" description="Helical" evidence="12">
    <location>
        <begin position="314"/>
        <end position="340"/>
    </location>
</feature>
<dbReference type="GO" id="GO:0016020">
    <property type="term" value="C:membrane"/>
    <property type="evidence" value="ECO:0007669"/>
    <property type="project" value="UniProtKB-SubCell"/>
</dbReference>
<proteinExistence type="inferred from homology"/>
<evidence type="ECO:0000256" key="5">
    <source>
        <dbReference type="ARBA" id="ARBA00022692"/>
    </source>
</evidence>
<dbReference type="PROSITE" id="PS00086">
    <property type="entry name" value="CYTOCHROME_P450"/>
    <property type="match status" value="1"/>
</dbReference>
<keyword evidence="4" id="KW-0349">Heme</keyword>
<dbReference type="Gene3D" id="1.10.630.10">
    <property type="entry name" value="Cytochrome P450"/>
    <property type="match status" value="1"/>
</dbReference>
<reference evidence="13 14" key="1">
    <citation type="journal article" date="2018" name="PLoS Pathog.">
        <title>Evolution of structural diversity of trichothecenes, a family of toxins produced by plant pathogenic and entomopathogenic fungi.</title>
        <authorList>
            <person name="Proctor R.H."/>
            <person name="McCormick S.P."/>
            <person name="Kim H.S."/>
            <person name="Cardoza R.E."/>
            <person name="Stanley A.M."/>
            <person name="Lindo L."/>
            <person name="Kelly A."/>
            <person name="Brown D.W."/>
            <person name="Lee T."/>
            <person name="Vaughan M.M."/>
            <person name="Alexander N.J."/>
            <person name="Busman M."/>
            <person name="Gutierrez S."/>
        </authorList>
    </citation>
    <scope>NUCLEOTIDE SEQUENCE [LARGE SCALE GENOMIC DNA]</scope>
    <source>
        <strain evidence="13 14">NRRL 20695</strain>
    </source>
</reference>